<keyword evidence="1" id="KW-0472">Membrane</keyword>
<evidence type="ECO:0000313" key="3">
    <source>
        <dbReference type="Proteomes" id="UP000050502"/>
    </source>
</evidence>
<keyword evidence="1" id="KW-1133">Transmembrane helix</keyword>
<feature type="transmembrane region" description="Helical" evidence="1">
    <location>
        <begin position="127"/>
        <end position="147"/>
    </location>
</feature>
<dbReference type="PANTHER" id="PTHR31446">
    <property type="entry name" value="ACID PHOSPHATASE/VANADIUM-DEPENDENT HALOPEROXIDASE-RELATED PROTEIN"/>
    <property type="match status" value="1"/>
</dbReference>
<sequence>MRALLQNDVLLAALFGWLMAQILKVFTHRAIAGRWDLGVAWSTGGMPSTHSAIVAGLATSVALQHGLADTRFAITVVFAGIVMYDAAGIRRAAGLHARILNQILAELFEGHPLSQAQLRELLGHTPLQVLVGAIVGIASAWVYWLWLR</sequence>
<evidence type="ECO:0000256" key="1">
    <source>
        <dbReference type="SAM" id="Phobius"/>
    </source>
</evidence>
<dbReference type="OrthoDB" id="9792681at2"/>
<dbReference type="PATRIC" id="fig|872965.6.peg.2514"/>
<dbReference type="PANTHER" id="PTHR31446:SF29">
    <property type="entry name" value="ACID PHOSPHATASE_VANADIUM-DEPENDENT HALOPEROXIDASE-RELATED PROTEIN"/>
    <property type="match status" value="1"/>
</dbReference>
<name>A0A0N8GRG8_9CHLR</name>
<evidence type="ECO:0008006" key="4">
    <source>
        <dbReference type="Google" id="ProtNLM"/>
    </source>
</evidence>
<comment type="caution">
    <text evidence="2">The sequence shown here is derived from an EMBL/GenBank/DDBJ whole genome shotgun (WGS) entry which is preliminary data.</text>
</comment>
<dbReference type="AlphaFoldDB" id="A0A0N8GRG8"/>
<keyword evidence="1" id="KW-0812">Transmembrane</keyword>
<evidence type="ECO:0000313" key="2">
    <source>
        <dbReference type="EMBL" id="KPL86458.1"/>
    </source>
</evidence>
<dbReference type="Proteomes" id="UP000050502">
    <property type="component" value="Unassembled WGS sequence"/>
</dbReference>
<dbReference type="EMBL" id="LGKN01000009">
    <property type="protein sequence ID" value="KPL86458.1"/>
    <property type="molecule type" value="Genomic_DNA"/>
</dbReference>
<reference evidence="2 3" key="1">
    <citation type="submission" date="2015-07" db="EMBL/GenBank/DDBJ databases">
        <title>Whole genome sequence of Ardenticatena maritima DSM 23922.</title>
        <authorList>
            <person name="Hemp J."/>
            <person name="Ward L.M."/>
            <person name="Pace L.A."/>
            <person name="Fischer W.W."/>
        </authorList>
    </citation>
    <scope>NUCLEOTIDE SEQUENCE [LARGE SCALE GENOMIC DNA]</scope>
    <source>
        <strain evidence="2 3">110S</strain>
    </source>
</reference>
<organism evidence="2 3">
    <name type="scientific">Ardenticatena maritima</name>
    <dbReference type="NCBI Taxonomy" id="872965"/>
    <lineage>
        <taxon>Bacteria</taxon>
        <taxon>Bacillati</taxon>
        <taxon>Chloroflexota</taxon>
        <taxon>Ardenticatenia</taxon>
        <taxon>Ardenticatenales</taxon>
        <taxon>Ardenticatenaceae</taxon>
        <taxon>Ardenticatena</taxon>
    </lineage>
</organism>
<gene>
    <name evidence="2" type="ORF">SE16_14335</name>
</gene>
<dbReference type="InterPro" id="IPR003832">
    <property type="entry name" value="DUF212"/>
</dbReference>
<proteinExistence type="predicted"/>
<accession>A0A0N8GRG8</accession>
<dbReference type="Pfam" id="PF02681">
    <property type="entry name" value="DUF212"/>
    <property type="match status" value="1"/>
</dbReference>
<protein>
    <recommendedName>
        <fullName evidence="4">Acid phosphatase</fullName>
    </recommendedName>
</protein>
<dbReference type="RefSeq" id="WP_054492185.1">
    <property type="nucleotide sequence ID" value="NZ_BBZA01000038.1"/>
</dbReference>